<accession>A0A2R5HFB1</accession>
<evidence type="ECO:0000256" key="1">
    <source>
        <dbReference type="ARBA" id="ARBA00007435"/>
    </source>
</evidence>
<dbReference type="EMBL" id="BFFO01000004">
    <property type="protein sequence ID" value="GBG96747.1"/>
    <property type="molecule type" value="Genomic_DNA"/>
</dbReference>
<dbReference type="AlphaFoldDB" id="A0A2R5HFB1"/>
<dbReference type="InterPro" id="IPR000305">
    <property type="entry name" value="GIY-YIG_endonuc"/>
</dbReference>
<organism evidence="3 4">
    <name type="scientific">Lactococcus termiticola</name>
    <dbReference type="NCBI Taxonomy" id="2169526"/>
    <lineage>
        <taxon>Bacteria</taxon>
        <taxon>Bacillati</taxon>
        <taxon>Bacillota</taxon>
        <taxon>Bacilli</taxon>
        <taxon>Lactobacillales</taxon>
        <taxon>Streptococcaceae</taxon>
        <taxon>Lactococcus</taxon>
    </lineage>
</organism>
<evidence type="ECO:0000313" key="4">
    <source>
        <dbReference type="Proteomes" id="UP000245021"/>
    </source>
</evidence>
<name>A0A2R5HFB1_9LACT</name>
<feature type="domain" description="GIY-YIG" evidence="2">
    <location>
        <begin position="4"/>
        <end position="80"/>
    </location>
</feature>
<proteinExistence type="inferred from homology"/>
<dbReference type="Pfam" id="PF01541">
    <property type="entry name" value="GIY-YIG"/>
    <property type="match status" value="1"/>
</dbReference>
<dbReference type="PROSITE" id="PS50164">
    <property type="entry name" value="GIY_YIG"/>
    <property type="match status" value="1"/>
</dbReference>
<keyword evidence="4" id="KW-1185">Reference proteome</keyword>
<dbReference type="PANTHER" id="PTHR34477">
    <property type="entry name" value="UPF0213 PROTEIN YHBQ"/>
    <property type="match status" value="1"/>
</dbReference>
<dbReference type="PANTHER" id="PTHR34477:SF1">
    <property type="entry name" value="UPF0213 PROTEIN YHBQ"/>
    <property type="match status" value="1"/>
</dbReference>
<dbReference type="InterPro" id="IPR035901">
    <property type="entry name" value="GIY-YIG_endonuc_sf"/>
</dbReference>
<dbReference type="InterPro" id="IPR050190">
    <property type="entry name" value="UPF0213_domain"/>
</dbReference>
<comment type="caution">
    <text evidence="3">The sequence shown here is derived from an EMBL/GenBank/DDBJ whole genome shotgun (WGS) entry which is preliminary data.</text>
</comment>
<dbReference type="Proteomes" id="UP000245021">
    <property type="component" value="Unassembled WGS sequence"/>
</dbReference>
<dbReference type="SUPFAM" id="SSF82771">
    <property type="entry name" value="GIY-YIG endonuclease"/>
    <property type="match status" value="1"/>
</dbReference>
<sequence>MTEKAYYTYVLHCADDTLYCGYTDDVARRLTTHNEGKGAKYTKARLPVELLYSLDFPDKKLAMKCEWWFKHKLTKTQKLALIRKKALREAFEEYMEGRQ</sequence>
<evidence type="ECO:0000259" key="2">
    <source>
        <dbReference type="PROSITE" id="PS50164"/>
    </source>
</evidence>
<evidence type="ECO:0000313" key="3">
    <source>
        <dbReference type="EMBL" id="GBG96747.1"/>
    </source>
</evidence>
<comment type="similarity">
    <text evidence="1">Belongs to the UPF0213 family.</text>
</comment>
<dbReference type="OrthoDB" id="9807770at2"/>
<dbReference type="Gene3D" id="3.40.1440.10">
    <property type="entry name" value="GIY-YIG endonuclease"/>
    <property type="match status" value="1"/>
</dbReference>
<reference evidence="3 4" key="1">
    <citation type="journal article" date="2018" name="Genome Announc.">
        <title>Draft Genome Sequence of Lactococcus sp. Strain NtB2 (JCM 32569), Isolated from the Gut of the Higher Termite Nasutitermes takasagoensis.</title>
        <authorList>
            <person name="Noda S."/>
            <person name="Aihara C."/>
            <person name="Yuki M."/>
            <person name="Ohkuma M."/>
        </authorList>
    </citation>
    <scope>NUCLEOTIDE SEQUENCE [LARGE SCALE GENOMIC DNA]</scope>
    <source>
        <strain evidence="3 4">NtB2</strain>
    </source>
</reference>
<gene>
    <name evidence="3" type="ORF">NtB2_00871</name>
</gene>
<dbReference type="CDD" id="cd10456">
    <property type="entry name" value="GIY-YIG_UPF0213"/>
    <property type="match status" value="1"/>
</dbReference>
<dbReference type="RefSeq" id="WP_109245717.1">
    <property type="nucleotide sequence ID" value="NZ_BFFO01000004.1"/>
</dbReference>
<protein>
    <recommendedName>
        <fullName evidence="2">GIY-YIG domain-containing protein</fullName>
    </recommendedName>
</protein>